<dbReference type="AlphaFoldDB" id="A0A8J7SEK8"/>
<dbReference type="Proteomes" id="UP000655420">
    <property type="component" value="Unassembled WGS sequence"/>
</dbReference>
<accession>A0A8J7SEK8</accession>
<dbReference type="EMBL" id="JAEHHL010000010">
    <property type="protein sequence ID" value="MBK0400727.1"/>
    <property type="molecule type" value="Genomic_DNA"/>
</dbReference>
<evidence type="ECO:0000313" key="2">
    <source>
        <dbReference type="Proteomes" id="UP000655420"/>
    </source>
</evidence>
<dbReference type="RefSeq" id="WP_200612092.1">
    <property type="nucleotide sequence ID" value="NZ_JAEHHL010000010.1"/>
</dbReference>
<reference evidence="1" key="1">
    <citation type="submission" date="2020-12" db="EMBL/GenBank/DDBJ databases">
        <title>Bacterial taxonomy.</title>
        <authorList>
            <person name="Pan X."/>
        </authorList>
    </citation>
    <scope>NUCLEOTIDE SEQUENCE</scope>
    <source>
        <strain evidence="1">M0105</strain>
    </source>
</reference>
<keyword evidence="2" id="KW-1185">Reference proteome</keyword>
<gene>
    <name evidence="1" type="ORF">H0I76_16125</name>
</gene>
<evidence type="ECO:0000313" key="1">
    <source>
        <dbReference type="EMBL" id="MBK0400727.1"/>
    </source>
</evidence>
<comment type="caution">
    <text evidence="1">The sequence shown here is derived from an EMBL/GenBank/DDBJ whole genome shotgun (WGS) entry which is preliminary data.</text>
</comment>
<protein>
    <submittedName>
        <fullName evidence="1">Uncharacterized protein</fullName>
    </submittedName>
</protein>
<organism evidence="1 2">
    <name type="scientific">Thermohalobaculum xanthum</name>
    <dbReference type="NCBI Taxonomy" id="2753746"/>
    <lineage>
        <taxon>Bacteria</taxon>
        <taxon>Pseudomonadati</taxon>
        <taxon>Pseudomonadota</taxon>
        <taxon>Alphaproteobacteria</taxon>
        <taxon>Rhodobacterales</taxon>
        <taxon>Paracoccaceae</taxon>
        <taxon>Thermohalobaculum</taxon>
    </lineage>
</organism>
<sequence length="99" mass="10746">MTSEAARAALSQTIRRILLAHWDPLGLADTPGAADAYTHQTREVLALLSDPDITAGRVAHYLDWVERNTMHLQPREGAARAAAEKLVALPHPDADVAED</sequence>
<proteinExistence type="predicted"/>
<name>A0A8J7SEK8_9RHOB</name>